<evidence type="ECO:0000313" key="5">
    <source>
        <dbReference type="EMBL" id="ARU95786.1"/>
    </source>
</evidence>
<gene>
    <name evidence="5" type="ORF">A7K98_19955</name>
    <name evidence="6" type="ORF">A7K99_19940</name>
</gene>
<sequence>MKKHARYYCIASKMIYDINLQTLSDLNMTISTRLLTSAAACFICLLEEKGKIVSRKVLMHAGWEQHGFIVTTNTLNQNILLIRKAIARITDEPILKTVFRQGITIPEEFDVIAFESKDSLDNYINNSYQTENETPALDNAHFDGEIVSEELSDPVTVKEDKSLETPTYNYIIDNKPTIITYNQKPSKNKLPRHLLINIIVVPSILIIVFFISMFKMVDYYRNTNAGDYLPLAGYQHTTTVDGFSVYLDEEKCPSDYALPFLEQHLQDFQNTPAKNLYVSCEKNINRISVFLCNKDVKDPTAECSSFYYL</sequence>
<dbReference type="Proteomes" id="UP000195814">
    <property type="component" value="Chromosome"/>
</dbReference>
<evidence type="ECO:0000256" key="3">
    <source>
        <dbReference type="SAM" id="Phobius"/>
    </source>
</evidence>
<dbReference type="GO" id="GO:0006355">
    <property type="term" value="P:regulation of DNA-templated transcription"/>
    <property type="evidence" value="ECO:0007669"/>
    <property type="project" value="InterPro"/>
</dbReference>
<accession>A0A1Y0LCJ0</accession>
<keyword evidence="3" id="KW-0472">Membrane</keyword>
<evidence type="ECO:0000313" key="7">
    <source>
        <dbReference type="Proteomes" id="UP000195729"/>
    </source>
</evidence>
<dbReference type="RefSeq" id="WP_157666031.1">
    <property type="nucleotide sequence ID" value="NZ_CP015579.1"/>
</dbReference>
<name>A0A1Y0LCJ0_TATCI</name>
<proteinExistence type="predicted"/>
<dbReference type="SUPFAM" id="SSF46894">
    <property type="entry name" value="C-terminal effector domain of the bipartite response regulators"/>
    <property type="match status" value="1"/>
</dbReference>
<evidence type="ECO:0000313" key="8">
    <source>
        <dbReference type="Proteomes" id="UP000195814"/>
    </source>
</evidence>
<evidence type="ECO:0000256" key="1">
    <source>
        <dbReference type="ARBA" id="ARBA00023125"/>
    </source>
</evidence>
<feature type="DNA-binding region" description="OmpR/PhoB-type" evidence="2">
    <location>
        <begin position="5"/>
        <end position="107"/>
    </location>
</feature>
<keyword evidence="1 2" id="KW-0238">DNA-binding</keyword>
<dbReference type="InterPro" id="IPR016032">
    <property type="entry name" value="Sig_transdc_resp-reg_C-effctor"/>
</dbReference>
<dbReference type="KEGG" id="tci:A7K98_19955"/>
<dbReference type="AlphaFoldDB" id="A0A1Y0LCJ0"/>
<feature type="transmembrane region" description="Helical" evidence="3">
    <location>
        <begin position="194"/>
        <end position="214"/>
    </location>
</feature>
<dbReference type="EMBL" id="CP015581">
    <property type="protein sequence ID" value="ARU99826.1"/>
    <property type="molecule type" value="Genomic_DNA"/>
</dbReference>
<keyword evidence="3" id="KW-0812">Transmembrane</keyword>
<dbReference type="InterPro" id="IPR036388">
    <property type="entry name" value="WH-like_DNA-bd_sf"/>
</dbReference>
<dbReference type="Pfam" id="PF00486">
    <property type="entry name" value="Trans_reg_C"/>
    <property type="match status" value="1"/>
</dbReference>
<reference evidence="7 8" key="1">
    <citation type="submission" date="2016-05" db="EMBL/GenBank/DDBJ databases">
        <title>Complete genome sequence of two 2,5-diketo-D-glunonic acid producing strain Tatumella citrea.</title>
        <authorList>
            <person name="Duan C."/>
            <person name="Yang J."/>
            <person name="Yang S."/>
        </authorList>
    </citation>
    <scope>NUCLEOTIDE SEQUENCE [LARGE SCALE GENOMIC DNA]</scope>
    <source>
        <strain evidence="6 7">ATCC 39140</strain>
        <strain evidence="5 8">DSM 13699</strain>
    </source>
</reference>
<keyword evidence="3" id="KW-1133">Transmembrane helix</keyword>
<dbReference type="PROSITE" id="PS51755">
    <property type="entry name" value="OMPR_PHOB"/>
    <property type="match status" value="1"/>
</dbReference>
<dbReference type="InterPro" id="IPR001867">
    <property type="entry name" value="OmpR/PhoB-type_DNA-bd"/>
</dbReference>
<organism evidence="5 8">
    <name type="scientific">Tatumella citrea</name>
    <name type="common">Pantoea citrea</name>
    <dbReference type="NCBI Taxonomy" id="53336"/>
    <lineage>
        <taxon>Bacteria</taxon>
        <taxon>Pseudomonadati</taxon>
        <taxon>Pseudomonadota</taxon>
        <taxon>Gammaproteobacteria</taxon>
        <taxon>Enterobacterales</taxon>
        <taxon>Erwiniaceae</taxon>
        <taxon>Tatumella</taxon>
    </lineage>
</organism>
<dbReference type="Gene3D" id="1.10.10.10">
    <property type="entry name" value="Winged helix-like DNA-binding domain superfamily/Winged helix DNA-binding domain"/>
    <property type="match status" value="1"/>
</dbReference>
<protein>
    <recommendedName>
        <fullName evidence="4">OmpR/PhoB-type domain-containing protein</fullName>
    </recommendedName>
</protein>
<evidence type="ECO:0000313" key="6">
    <source>
        <dbReference type="EMBL" id="ARU99826.1"/>
    </source>
</evidence>
<dbReference type="GO" id="GO:0003677">
    <property type="term" value="F:DNA binding"/>
    <property type="evidence" value="ECO:0007669"/>
    <property type="project" value="UniProtKB-UniRule"/>
</dbReference>
<dbReference type="OrthoDB" id="7003224at2"/>
<dbReference type="Proteomes" id="UP000195729">
    <property type="component" value="Chromosome"/>
</dbReference>
<evidence type="ECO:0000256" key="2">
    <source>
        <dbReference type="PROSITE-ProRule" id="PRU01091"/>
    </source>
</evidence>
<dbReference type="GO" id="GO:0000160">
    <property type="term" value="P:phosphorelay signal transduction system"/>
    <property type="evidence" value="ECO:0007669"/>
    <property type="project" value="InterPro"/>
</dbReference>
<evidence type="ECO:0000259" key="4">
    <source>
        <dbReference type="PROSITE" id="PS51755"/>
    </source>
</evidence>
<feature type="domain" description="OmpR/PhoB-type" evidence="4">
    <location>
        <begin position="5"/>
        <end position="107"/>
    </location>
</feature>
<keyword evidence="7" id="KW-1185">Reference proteome</keyword>
<dbReference type="EMBL" id="CP015579">
    <property type="protein sequence ID" value="ARU95786.1"/>
    <property type="molecule type" value="Genomic_DNA"/>
</dbReference>